<gene>
    <name evidence="1" type="ORF">SDC9_130033</name>
</gene>
<dbReference type="AlphaFoldDB" id="A0A645D1H3"/>
<organism evidence="1">
    <name type="scientific">bioreactor metagenome</name>
    <dbReference type="NCBI Taxonomy" id="1076179"/>
    <lineage>
        <taxon>unclassified sequences</taxon>
        <taxon>metagenomes</taxon>
        <taxon>ecological metagenomes</taxon>
    </lineage>
</organism>
<accession>A0A645D1H3</accession>
<comment type="caution">
    <text evidence="1">The sequence shown here is derived from an EMBL/GenBank/DDBJ whole genome shotgun (WGS) entry which is preliminary data.</text>
</comment>
<sequence>MDDAEVGGHIDAAVLFRGGETKDMVVLIDGSPDGAEAVVAVGHGVWYGELRQSARPRGLDDADVGDIMRNQRVESQAQLVAFSRGVVRTENGIGDGLLPRSGVCLVRSVRFSVFQRDRMVMVTNHRILLDRIKTACAAQGNRRAFFHS</sequence>
<reference evidence="1" key="1">
    <citation type="submission" date="2019-08" db="EMBL/GenBank/DDBJ databases">
        <authorList>
            <person name="Kucharzyk K."/>
            <person name="Murdoch R.W."/>
            <person name="Higgins S."/>
            <person name="Loffler F."/>
        </authorList>
    </citation>
    <scope>NUCLEOTIDE SEQUENCE</scope>
</reference>
<name>A0A645D1H3_9ZZZZ</name>
<protein>
    <submittedName>
        <fullName evidence="1">Uncharacterized protein</fullName>
    </submittedName>
</protein>
<evidence type="ECO:0000313" key="1">
    <source>
        <dbReference type="EMBL" id="MPM82971.1"/>
    </source>
</evidence>
<dbReference type="EMBL" id="VSSQ01031894">
    <property type="protein sequence ID" value="MPM82971.1"/>
    <property type="molecule type" value="Genomic_DNA"/>
</dbReference>
<proteinExistence type="predicted"/>